<dbReference type="SUPFAM" id="SSF52047">
    <property type="entry name" value="RNI-like"/>
    <property type="match status" value="1"/>
</dbReference>
<gene>
    <name evidence="1" type="ORF">DL89DRAFT_264370</name>
</gene>
<proteinExistence type="predicted"/>
<dbReference type="AlphaFoldDB" id="A0A1Y1WMA8"/>
<evidence type="ECO:0000313" key="2">
    <source>
        <dbReference type="Proteomes" id="UP000193922"/>
    </source>
</evidence>
<dbReference type="Proteomes" id="UP000193922">
    <property type="component" value="Unassembled WGS sequence"/>
</dbReference>
<dbReference type="Gene3D" id="3.80.10.10">
    <property type="entry name" value="Ribonuclease Inhibitor"/>
    <property type="match status" value="1"/>
</dbReference>
<accession>A0A1Y1WMA8</accession>
<organism evidence="1 2">
    <name type="scientific">Linderina pennispora</name>
    <dbReference type="NCBI Taxonomy" id="61395"/>
    <lineage>
        <taxon>Eukaryota</taxon>
        <taxon>Fungi</taxon>
        <taxon>Fungi incertae sedis</taxon>
        <taxon>Zoopagomycota</taxon>
        <taxon>Kickxellomycotina</taxon>
        <taxon>Kickxellomycetes</taxon>
        <taxon>Kickxellales</taxon>
        <taxon>Kickxellaceae</taxon>
        <taxon>Linderina</taxon>
    </lineage>
</organism>
<dbReference type="RefSeq" id="XP_040747726.1">
    <property type="nucleotide sequence ID" value="XM_040886218.1"/>
</dbReference>
<name>A0A1Y1WMA8_9FUNG</name>
<evidence type="ECO:0000313" key="1">
    <source>
        <dbReference type="EMBL" id="ORX74515.1"/>
    </source>
</evidence>
<dbReference type="GeneID" id="63802866"/>
<reference evidence="1 2" key="1">
    <citation type="submission" date="2016-07" db="EMBL/GenBank/DDBJ databases">
        <title>Pervasive Adenine N6-methylation of Active Genes in Fungi.</title>
        <authorList>
            <consortium name="DOE Joint Genome Institute"/>
            <person name="Mondo S.J."/>
            <person name="Dannebaum R.O."/>
            <person name="Kuo R.C."/>
            <person name="Labutti K."/>
            <person name="Haridas S."/>
            <person name="Kuo A."/>
            <person name="Salamov A."/>
            <person name="Ahrendt S.R."/>
            <person name="Lipzen A."/>
            <person name="Sullivan W."/>
            <person name="Andreopoulos W.B."/>
            <person name="Clum A."/>
            <person name="Lindquist E."/>
            <person name="Daum C."/>
            <person name="Ramamoorthy G.K."/>
            <person name="Gryganskyi A."/>
            <person name="Culley D."/>
            <person name="Magnuson J.K."/>
            <person name="James T.Y."/>
            <person name="O'Malley M.A."/>
            <person name="Stajich J.E."/>
            <person name="Spatafora J.W."/>
            <person name="Visel A."/>
            <person name="Grigoriev I.V."/>
        </authorList>
    </citation>
    <scope>NUCLEOTIDE SEQUENCE [LARGE SCALE GENOMIC DNA]</scope>
    <source>
        <strain evidence="1 2">ATCC 12442</strain>
    </source>
</reference>
<keyword evidence="2" id="KW-1185">Reference proteome</keyword>
<evidence type="ECO:0008006" key="3">
    <source>
        <dbReference type="Google" id="ProtNLM"/>
    </source>
</evidence>
<dbReference type="InterPro" id="IPR032675">
    <property type="entry name" value="LRR_dom_sf"/>
</dbReference>
<dbReference type="EMBL" id="MCFD01000001">
    <property type="protein sequence ID" value="ORX74515.1"/>
    <property type="molecule type" value="Genomic_DNA"/>
</dbReference>
<protein>
    <recommendedName>
        <fullName evidence="3">F-box domain-containing protein</fullName>
    </recommendedName>
</protein>
<dbReference type="OrthoDB" id="2445710at2759"/>
<comment type="caution">
    <text evidence="1">The sequence shown here is derived from an EMBL/GenBank/DDBJ whole genome shotgun (WGS) entry which is preliminary data.</text>
</comment>
<sequence>MDSASDLLTLPNELLKQISFYLCDDPTYNARRPQQQLLNFSMCNRQLRAACSPAIWHQFIMRRRTSSDSQDYTIDDDRAGAKSWLVNNDRSTGEVTVPEALIKYGCFVRSFRVTFSLDEPSFDADWAMFCELQKHCPGITALSAVVHVLDDASTDYFARFFGAVEQKLPNLFRRLNSAMVIRNAFDMDHTPHTELAEVLARLPLLKHFSSLGVAISQKLLCRIFAGKSIETAMFSESECDGDDPDAILSVVKDPLLLRDIAVGNNEFITSSLLQPLTQALAELSDTDKDRFPYLRLLDMSGCESIDCEKLLYYSRTHQWPNLYSLDLSRSVISMKMLPAIGDMCPNLRTLGIAAEFGELENDGNSLFEHRIGRYFVKMLEKLSRLQLLELAFTSQRMLDQLFGPNMPGVLKESLVSLRLSEEVARYGGKSNLQAIATGLAKMKALRSVVIEIENPKHKSKWEQALSGPEFSRAAVLILC</sequence>